<name>A0A392UPT9_9FABA</name>
<accession>A0A392UPT9</accession>
<organism evidence="1 2">
    <name type="scientific">Trifolium medium</name>
    <dbReference type="NCBI Taxonomy" id="97028"/>
    <lineage>
        <taxon>Eukaryota</taxon>
        <taxon>Viridiplantae</taxon>
        <taxon>Streptophyta</taxon>
        <taxon>Embryophyta</taxon>
        <taxon>Tracheophyta</taxon>
        <taxon>Spermatophyta</taxon>
        <taxon>Magnoliopsida</taxon>
        <taxon>eudicotyledons</taxon>
        <taxon>Gunneridae</taxon>
        <taxon>Pentapetalae</taxon>
        <taxon>rosids</taxon>
        <taxon>fabids</taxon>
        <taxon>Fabales</taxon>
        <taxon>Fabaceae</taxon>
        <taxon>Papilionoideae</taxon>
        <taxon>50 kb inversion clade</taxon>
        <taxon>NPAAA clade</taxon>
        <taxon>Hologalegina</taxon>
        <taxon>IRL clade</taxon>
        <taxon>Trifolieae</taxon>
        <taxon>Trifolium</taxon>
    </lineage>
</organism>
<comment type="caution">
    <text evidence="1">The sequence shown here is derived from an EMBL/GenBank/DDBJ whole genome shotgun (WGS) entry which is preliminary data.</text>
</comment>
<feature type="non-terminal residue" evidence="1">
    <location>
        <position position="1"/>
    </location>
</feature>
<dbReference type="EMBL" id="LXQA010883354">
    <property type="protein sequence ID" value="MCI75462.1"/>
    <property type="molecule type" value="Genomic_DNA"/>
</dbReference>
<dbReference type="Proteomes" id="UP000265520">
    <property type="component" value="Unassembled WGS sequence"/>
</dbReference>
<reference evidence="1 2" key="1">
    <citation type="journal article" date="2018" name="Front. Plant Sci.">
        <title>Red Clover (Trifolium pratense) and Zigzag Clover (T. medium) - A Picture of Genomic Similarities and Differences.</title>
        <authorList>
            <person name="Dluhosova J."/>
            <person name="Istvanek J."/>
            <person name="Nedelnik J."/>
            <person name="Repkova J."/>
        </authorList>
    </citation>
    <scope>NUCLEOTIDE SEQUENCE [LARGE SCALE GENOMIC DNA]</scope>
    <source>
        <strain evidence="2">cv. 10/8</strain>
        <tissue evidence="1">Leaf</tissue>
    </source>
</reference>
<evidence type="ECO:0000313" key="2">
    <source>
        <dbReference type="Proteomes" id="UP000265520"/>
    </source>
</evidence>
<dbReference type="AlphaFoldDB" id="A0A392UPT9"/>
<evidence type="ECO:0000313" key="1">
    <source>
        <dbReference type="EMBL" id="MCI75462.1"/>
    </source>
</evidence>
<proteinExistence type="predicted"/>
<sequence length="48" mass="5472">RVASVWFDLFSNLCLPVAPGVWTFCKGHCLEPSPDLEEDAYVSKKFLR</sequence>
<protein>
    <submittedName>
        <fullName evidence="1">Uncharacterized protein</fullName>
    </submittedName>
</protein>
<keyword evidence="2" id="KW-1185">Reference proteome</keyword>